<organism evidence="2 3">
    <name type="scientific">Eubacterium plexicaudatum ASF492</name>
    <dbReference type="NCBI Taxonomy" id="1235802"/>
    <lineage>
        <taxon>Bacteria</taxon>
        <taxon>Bacillati</taxon>
        <taxon>Bacillota</taxon>
        <taxon>Clostridia</taxon>
        <taxon>Eubacteriales</taxon>
        <taxon>Eubacteriaceae</taxon>
        <taxon>Eubacterium</taxon>
    </lineage>
</organism>
<evidence type="ECO:0000313" key="3">
    <source>
        <dbReference type="Proteomes" id="UP000012589"/>
    </source>
</evidence>
<evidence type="ECO:0000313" key="2">
    <source>
        <dbReference type="EMBL" id="EMZ17405.1"/>
    </source>
</evidence>
<sequence>MLKFMKGFLKENRKIAVANFILTILLVLMFQHIMGQRREYIDTSREPDKTENSITIEGENVFLQQVVCEKDTIDGIMVLGEMETGIVGTVSVQVFEESGKLLAQATQQLRTDGDYTMIQFGESISGCTGKKLELVLCSYSGEAIELKSGICEGVLDNEGVNACIKLVYQTLDVRLYKISVYLCGGILWLALSVCLVILQKKNGKPEYLFAFLYFFLGILYMFINPLYAIPDEAAHFERIYGISEGYFISEGPDGGIGTGSRLPENLLYGNRGASMKIMDIFDGKDVKLSDKKVFMDYWASALYSPFTYTAQVLGVMVGKLFSSKIFFIAYCGRFAAWMAAGCILFLAIRYIPFGKHILVAVSLLPMNLHEAISLAGDTFTFAVSVAFFHLYCICGIRRKIQWV</sequence>
<gene>
    <name evidence="2" type="ORF">C823_05958</name>
</gene>
<dbReference type="InterPro" id="IPR018674">
    <property type="entry name" value="DUF2142_membrane"/>
</dbReference>
<dbReference type="HOGENOM" id="CLU_682846_0_0_9"/>
<keyword evidence="1" id="KW-1133">Transmembrane helix</keyword>
<proteinExistence type="predicted"/>
<dbReference type="OrthoDB" id="1761373at2"/>
<dbReference type="Pfam" id="PF09913">
    <property type="entry name" value="DUF2142"/>
    <property type="match status" value="1"/>
</dbReference>
<accession>N1ZUA2</accession>
<dbReference type="PATRIC" id="fig|1235802.3.peg.6293"/>
<comment type="caution">
    <text evidence="2">The sequence shown here is derived from an EMBL/GenBank/DDBJ whole genome shotgun (WGS) entry which is preliminary data.</text>
</comment>
<dbReference type="EMBL" id="AQFT01000207">
    <property type="protein sequence ID" value="EMZ17405.1"/>
    <property type="molecule type" value="Genomic_DNA"/>
</dbReference>
<feature type="transmembrane region" description="Helical" evidence="1">
    <location>
        <begin position="371"/>
        <end position="394"/>
    </location>
</feature>
<dbReference type="STRING" id="1235802.C823_05958"/>
<dbReference type="Proteomes" id="UP000012589">
    <property type="component" value="Unassembled WGS sequence"/>
</dbReference>
<reference evidence="2 3" key="1">
    <citation type="journal article" date="2014" name="Genome Announc.">
        <title>Draft genome sequences of the altered schaedler flora, a defined bacterial community from gnotobiotic mice.</title>
        <authorList>
            <person name="Wannemuehler M.J."/>
            <person name="Overstreet A.M."/>
            <person name="Ward D.V."/>
            <person name="Phillips G.J."/>
        </authorList>
    </citation>
    <scope>NUCLEOTIDE SEQUENCE [LARGE SCALE GENOMIC DNA]</scope>
    <source>
        <strain evidence="2 3">ASF492</strain>
    </source>
</reference>
<feature type="transmembrane region" description="Helical" evidence="1">
    <location>
        <begin position="178"/>
        <end position="198"/>
    </location>
</feature>
<keyword evidence="1" id="KW-0472">Membrane</keyword>
<evidence type="ECO:0000256" key="1">
    <source>
        <dbReference type="SAM" id="Phobius"/>
    </source>
</evidence>
<name>N1ZUA2_9FIRM</name>
<keyword evidence="1" id="KW-0812">Transmembrane</keyword>
<feature type="transmembrane region" description="Helical" evidence="1">
    <location>
        <begin position="325"/>
        <end position="351"/>
    </location>
</feature>
<protein>
    <submittedName>
        <fullName evidence="2">Uncharacterized protein</fullName>
    </submittedName>
</protein>
<dbReference type="eggNOG" id="COG4713">
    <property type="taxonomic scope" value="Bacteria"/>
</dbReference>
<feature type="transmembrane region" description="Helical" evidence="1">
    <location>
        <begin position="210"/>
        <end position="229"/>
    </location>
</feature>
<dbReference type="AlphaFoldDB" id="N1ZUA2"/>
<keyword evidence="3" id="KW-1185">Reference proteome</keyword>